<accession>A0A929PW16</accession>
<organism evidence="2 3">
    <name type="scientific">Mucilaginibacter myungsuensis</name>
    <dbReference type="NCBI Taxonomy" id="649104"/>
    <lineage>
        <taxon>Bacteria</taxon>
        <taxon>Pseudomonadati</taxon>
        <taxon>Bacteroidota</taxon>
        <taxon>Sphingobacteriia</taxon>
        <taxon>Sphingobacteriales</taxon>
        <taxon>Sphingobacteriaceae</taxon>
        <taxon>Mucilaginibacter</taxon>
    </lineage>
</organism>
<name>A0A929PW16_9SPHI</name>
<comment type="caution">
    <text evidence="2">The sequence shown here is derived from an EMBL/GenBank/DDBJ whole genome shotgun (WGS) entry which is preliminary data.</text>
</comment>
<dbReference type="RefSeq" id="WP_194111529.1">
    <property type="nucleotide sequence ID" value="NZ_JADFFL010000003.1"/>
</dbReference>
<keyword evidence="1" id="KW-1133">Transmembrane helix</keyword>
<dbReference type="EMBL" id="JADFFL010000003">
    <property type="protein sequence ID" value="MBE9662358.1"/>
    <property type="molecule type" value="Genomic_DNA"/>
</dbReference>
<gene>
    <name evidence="2" type="ORF">IRJ16_10725</name>
</gene>
<protein>
    <submittedName>
        <fullName evidence="2">Uncharacterized protein</fullName>
    </submittedName>
</protein>
<keyword evidence="1" id="KW-0812">Transmembrane</keyword>
<feature type="transmembrane region" description="Helical" evidence="1">
    <location>
        <begin position="66"/>
        <end position="87"/>
    </location>
</feature>
<proteinExistence type="predicted"/>
<feature type="transmembrane region" description="Helical" evidence="1">
    <location>
        <begin position="28"/>
        <end position="46"/>
    </location>
</feature>
<sequence length="120" mass="13968">MEIPYAGRATVTDNFDQVEIMIPAYRNGFVVIFLTVWLFGWLFFEINAIETAMNKQIRPLDIFMDLWLIGWTIGGLLAIRMFIWMLFGKEIVKVGQRGTFIIKTLRFVYHTESLLVKGLS</sequence>
<dbReference type="Proteomes" id="UP000622475">
    <property type="component" value="Unassembled WGS sequence"/>
</dbReference>
<evidence type="ECO:0000313" key="2">
    <source>
        <dbReference type="EMBL" id="MBE9662358.1"/>
    </source>
</evidence>
<dbReference type="AlphaFoldDB" id="A0A929PW16"/>
<evidence type="ECO:0000256" key="1">
    <source>
        <dbReference type="SAM" id="Phobius"/>
    </source>
</evidence>
<evidence type="ECO:0000313" key="3">
    <source>
        <dbReference type="Proteomes" id="UP000622475"/>
    </source>
</evidence>
<keyword evidence="1" id="KW-0472">Membrane</keyword>
<reference evidence="2" key="1">
    <citation type="submission" date="2020-10" db="EMBL/GenBank/DDBJ databases">
        <title>Mucilaginibacter mali sp. nov., isolated from rhizosphere soil of apple orchard.</title>
        <authorList>
            <person name="Lee J.-S."/>
            <person name="Kim H.S."/>
            <person name="Kim J.-S."/>
        </authorList>
    </citation>
    <scope>NUCLEOTIDE SEQUENCE</scope>
    <source>
        <strain evidence="2">KCTC 22746</strain>
    </source>
</reference>
<keyword evidence="3" id="KW-1185">Reference proteome</keyword>